<comment type="caution">
    <text evidence="5">The sequence shown here is derived from an EMBL/GenBank/DDBJ whole genome shotgun (WGS) entry which is preliminary data.</text>
</comment>
<comment type="subunit">
    <text evidence="3">Monomer.</text>
</comment>
<evidence type="ECO:0000259" key="4">
    <source>
        <dbReference type="Pfam" id="PF00561"/>
    </source>
</evidence>
<evidence type="ECO:0000313" key="5">
    <source>
        <dbReference type="EMBL" id="MBS2970182.1"/>
    </source>
</evidence>
<dbReference type="NCBIfam" id="TIGR03695">
    <property type="entry name" value="menH_SHCHC"/>
    <property type="match status" value="1"/>
</dbReference>
<feature type="domain" description="AB hydrolase-1" evidence="4">
    <location>
        <begin position="20"/>
        <end position="253"/>
    </location>
</feature>
<evidence type="ECO:0000256" key="3">
    <source>
        <dbReference type="HAMAP-Rule" id="MF_01660"/>
    </source>
</evidence>
<dbReference type="Gene3D" id="3.40.50.1820">
    <property type="entry name" value="alpha/beta hydrolase"/>
    <property type="match status" value="1"/>
</dbReference>
<accession>A0ABS5LHF0</accession>
<dbReference type="InterPro" id="IPR000639">
    <property type="entry name" value="Epox_hydrolase-like"/>
</dbReference>
<dbReference type="HAMAP" id="MF_01660">
    <property type="entry name" value="MenH"/>
    <property type="match status" value="1"/>
</dbReference>
<dbReference type="EMBL" id="JAGVRK010000001">
    <property type="protein sequence ID" value="MBS2970182.1"/>
    <property type="molecule type" value="Genomic_DNA"/>
</dbReference>
<dbReference type="PANTHER" id="PTHR42916">
    <property type="entry name" value="2-SUCCINYL-5-ENOLPYRUVYL-6-HYDROXY-3-CYCLOHEXENE-1-CARBOXYLATE SYNTHASE"/>
    <property type="match status" value="1"/>
</dbReference>
<evidence type="ECO:0000313" key="6">
    <source>
        <dbReference type="Proteomes" id="UP000682403"/>
    </source>
</evidence>
<reference evidence="5 6" key="1">
    <citation type="submission" date="2021-04" db="EMBL/GenBank/DDBJ databases">
        <title>Metabacillus sp. strain KIGAM252 whole genome sequence.</title>
        <authorList>
            <person name="Seo M.-J."/>
            <person name="Cho E.-S."/>
            <person name="Hwang C.Y."/>
            <person name="Yoon D.J."/>
        </authorList>
    </citation>
    <scope>NUCLEOTIDE SEQUENCE [LARGE SCALE GENOMIC DNA]</scope>
    <source>
        <strain evidence="5 6">KIGAM252</strain>
    </source>
</reference>
<name>A0ABS5LHF0_9BACI</name>
<sequence>MIKTIRGVRYHFQVIGGGSPLLLLHGFTGAGSDWEEMIPALTGWKLILIDLIGHGKTEAPAEEARYTMAEVCKDLAVILDELDINKAAVAGYSMGGRTALNFTILFPERVSHLILESASPGLKTLEERTKRINSDRLLAEKITAGGVASFVDAWEKLPLFSSQAALPPEKRRAIREQRLSNSTIGLANSLRGMGTGIQYSWWGQLHQCLLPVLILVGELDAKFCKIGREMAELFENSRYIEVNDAGHAIHVEQPRIFGTIVNGFLKQ</sequence>
<dbReference type="InterPro" id="IPR022485">
    <property type="entry name" value="SHCHC_synthase_MenH"/>
</dbReference>
<dbReference type="EC" id="4.2.99.20" evidence="3"/>
<comment type="catalytic activity">
    <reaction evidence="3">
        <text>5-enolpyruvoyl-6-hydroxy-2-succinyl-cyclohex-3-ene-1-carboxylate = (1R,6R)-6-hydroxy-2-succinyl-cyclohexa-2,4-diene-1-carboxylate + pyruvate</text>
        <dbReference type="Rhea" id="RHEA:25597"/>
        <dbReference type="ChEBI" id="CHEBI:15361"/>
        <dbReference type="ChEBI" id="CHEBI:58689"/>
        <dbReference type="ChEBI" id="CHEBI:58818"/>
        <dbReference type="EC" id="4.2.99.20"/>
    </reaction>
</comment>
<comment type="similarity">
    <text evidence="3">Belongs to the AB hydrolase superfamily. MenH family.</text>
</comment>
<dbReference type="InterPro" id="IPR000073">
    <property type="entry name" value="AB_hydrolase_1"/>
</dbReference>
<dbReference type="Pfam" id="PF00561">
    <property type="entry name" value="Abhydrolase_1"/>
    <property type="match status" value="1"/>
</dbReference>
<dbReference type="InterPro" id="IPR029058">
    <property type="entry name" value="AB_hydrolase_fold"/>
</dbReference>
<evidence type="ECO:0000256" key="2">
    <source>
        <dbReference type="ARBA" id="ARBA00023239"/>
    </source>
</evidence>
<dbReference type="PRINTS" id="PR00412">
    <property type="entry name" value="EPOXHYDRLASE"/>
</dbReference>
<protein>
    <recommendedName>
        <fullName evidence="3">Putative 2-succinyl-6-hydroxy-2,4-cyclohexadiene-1-carboxylate synthase</fullName>
        <shortName evidence="3">SHCHC synthase</shortName>
        <ecNumber evidence="3">4.2.99.20</ecNumber>
    </recommendedName>
</protein>
<comment type="function">
    <text evidence="3">Catalyzes a proton abstraction reaction that results in 2,5-elimination of pyruvate from 2-succinyl-5-enolpyruvyl-6-hydroxy-3-cyclohexene-1-carboxylate (SEPHCHC) and the formation of 2-succinyl-6-hydroxy-2,4-cyclohexadiene-1-carboxylate (SHCHC).</text>
</comment>
<comment type="pathway">
    <text evidence="3">Quinol/quinone metabolism; menaquinone biosynthesis.</text>
</comment>
<dbReference type="RefSeq" id="WP_211560119.1">
    <property type="nucleotide sequence ID" value="NZ_JAGVRK010000001.1"/>
</dbReference>
<dbReference type="PRINTS" id="PR00111">
    <property type="entry name" value="ABHYDROLASE"/>
</dbReference>
<dbReference type="Proteomes" id="UP000682403">
    <property type="component" value="Unassembled WGS sequence"/>
</dbReference>
<keyword evidence="1 3" id="KW-0474">Menaquinone biosynthesis</keyword>
<keyword evidence="2 3" id="KW-0456">Lyase</keyword>
<organism evidence="5 6">
    <name type="scientific">Metabacillus flavus</name>
    <dbReference type="NCBI Taxonomy" id="2823519"/>
    <lineage>
        <taxon>Bacteria</taxon>
        <taxon>Bacillati</taxon>
        <taxon>Bacillota</taxon>
        <taxon>Bacilli</taxon>
        <taxon>Bacillales</taxon>
        <taxon>Bacillaceae</taxon>
        <taxon>Metabacillus</taxon>
    </lineage>
</organism>
<dbReference type="PANTHER" id="PTHR42916:SF1">
    <property type="entry name" value="PROTEIN PHYLLO, CHLOROPLASTIC"/>
    <property type="match status" value="1"/>
</dbReference>
<keyword evidence="6" id="KW-1185">Reference proteome</keyword>
<comment type="pathway">
    <text evidence="3">Quinol/quinone metabolism; 1,4-dihydroxy-2-naphthoate biosynthesis; 1,4-dihydroxy-2-naphthoate from chorismate: step 3/7.</text>
</comment>
<evidence type="ECO:0000256" key="1">
    <source>
        <dbReference type="ARBA" id="ARBA00022428"/>
    </source>
</evidence>
<proteinExistence type="inferred from homology"/>
<dbReference type="GO" id="GO:0070205">
    <property type="term" value="F:2-succinyl-6-hydroxy-2,4-cyclohexadiene-1-carboxylate synthase activity"/>
    <property type="evidence" value="ECO:0007669"/>
    <property type="project" value="UniProtKB-EC"/>
</dbReference>
<dbReference type="SUPFAM" id="SSF53474">
    <property type="entry name" value="alpha/beta-Hydrolases"/>
    <property type="match status" value="1"/>
</dbReference>
<gene>
    <name evidence="3 5" type="primary">menH</name>
    <name evidence="5" type="ORF">J9317_15535</name>
</gene>